<dbReference type="Proteomes" id="UP000681027">
    <property type="component" value="Unassembled WGS sequence"/>
</dbReference>
<dbReference type="PANTHER" id="PTHR43652">
    <property type="entry name" value="BASIC AMINO ACID ANTIPORTER YFCC-RELATED"/>
    <property type="match status" value="1"/>
</dbReference>
<evidence type="ECO:0000313" key="8">
    <source>
        <dbReference type="Proteomes" id="UP000681027"/>
    </source>
</evidence>
<accession>A0ABS5NWT3</accession>
<comment type="subcellular location">
    <subcellularLocation>
        <location evidence="1">Cell membrane</location>
        <topology evidence="1">Multi-pass membrane protein</topology>
    </subcellularLocation>
</comment>
<feature type="transmembrane region" description="Helical" evidence="6">
    <location>
        <begin position="87"/>
        <end position="112"/>
    </location>
</feature>
<dbReference type="InterPro" id="IPR051679">
    <property type="entry name" value="DASS-Related_Transporters"/>
</dbReference>
<keyword evidence="2" id="KW-1003">Cell membrane</keyword>
<feature type="transmembrane region" description="Helical" evidence="6">
    <location>
        <begin position="177"/>
        <end position="195"/>
    </location>
</feature>
<keyword evidence="5 6" id="KW-0472">Membrane</keyword>
<feature type="transmembrane region" description="Helical" evidence="6">
    <location>
        <begin position="149"/>
        <end position="170"/>
    </location>
</feature>
<evidence type="ECO:0000256" key="5">
    <source>
        <dbReference type="ARBA" id="ARBA00023136"/>
    </source>
</evidence>
<proteinExistence type="predicted"/>
<feature type="transmembrane region" description="Helical" evidence="6">
    <location>
        <begin position="318"/>
        <end position="338"/>
    </location>
</feature>
<evidence type="ECO:0000256" key="6">
    <source>
        <dbReference type="SAM" id="Phobius"/>
    </source>
</evidence>
<dbReference type="PANTHER" id="PTHR43652:SF2">
    <property type="entry name" value="BASIC AMINO ACID ANTIPORTER YFCC-RELATED"/>
    <property type="match status" value="1"/>
</dbReference>
<dbReference type="RefSeq" id="WP_213103361.1">
    <property type="nucleotide sequence ID" value="NZ_JAGYPM010000004.1"/>
</dbReference>
<feature type="transmembrane region" description="Helical" evidence="6">
    <location>
        <begin position="262"/>
        <end position="282"/>
    </location>
</feature>
<dbReference type="Pfam" id="PF03606">
    <property type="entry name" value="DcuC"/>
    <property type="match status" value="1"/>
</dbReference>
<comment type="caution">
    <text evidence="7">The sequence shown here is derived from an EMBL/GenBank/DDBJ whole genome shotgun (WGS) entry which is preliminary data.</text>
</comment>
<feature type="transmembrane region" description="Helical" evidence="6">
    <location>
        <begin position="21"/>
        <end position="39"/>
    </location>
</feature>
<evidence type="ECO:0000256" key="4">
    <source>
        <dbReference type="ARBA" id="ARBA00022989"/>
    </source>
</evidence>
<name>A0ABS5NWT3_9BACI</name>
<dbReference type="EMBL" id="JAGYPM010000004">
    <property type="protein sequence ID" value="MBS4191894.1"/>
    <property type="molecule type" value="Genomic_DNA"/>
</dbReference>
<feature type="transmembrane region" description="Helical" evidence="6">
    <location>
        <begin position="358"/>
        <end position="378"/>
    </location>
</feature>
<gene>
    <name evidence="7" type="ORF">KHA94_17135</name>
</gene>
<feature type="transmembrane region" description="Helical" evidence="6">
    <location>
        <begin position="419"/>
        <end position="438"/>
    </location>
</feature>
<sequence length="471" mass="50730">MSDLETKLKVDEVKESKGINAFVLLFCVIIIAAILSYILPSGQYERTEVDGRTIINPDSFQFVDPNPIGFLDIFNSIHTGMVEGSGIIFFVFIIGGAFGILAATGALDSFISVLSHRLAKREKLIIPVLMLFFAAGGSLMGMAEETLVYIGILVPLAIALGFDAITGLAIVSLGASVGFTAAVMNPFTVGVAQGIAELPTFSGIAFRLILFVVLYAVAVIYIYRYAGKVKDNPSIGFYGNYKQGNKDALLNVNTKMETRHKWVLIIFLLNFVVLIFGVIKYGWYITEIAGLFLLFGIIIGLVGKLSSSDIAENFIKGAGNIISGALVIGVAHAILVLFNSANLTDTILYYAAQAIDSIPPTLTAVGMFIFQLCLNFLVPSGSGQAALTMPIMAPLADLVGVTRQTAVLAYQFGDGMSNIFFPTVGFFMAGLALAGIPWGRWIKWVFPFFLIQITIGIMALIIAQVIQYGPF</sequence>
<evidence type="ECO:0000256" key="2">
    <source>
        <dbReference type="ARBA" id="ARBA00022475"/>
    </source>
</evidence>
<feature type="transmembrane region" description="Helical" evidence="6">
    <location>
        <begin position="390"/>
        <end position="413"/>
    </location>
</feature>
<organism evidence="7 8">
    <name type="scientific">Cytobacillus citreus</name>
    <dbReference type="NCBI Taxonomy" id="2833586"/>
    <lineage>
        <taxon>Bacteria</taxon>
        <taxon>Bacillati</taxon>
        <taxon>Bacillota</taxon>
        <taxon>Bacilli</taxon>
        <taxon>Bacillales</taxon>
        <taxon>Bacillaceae</taxon>
        <taxon>Cytobacillus</taxon>
    </lineage>
</organism>
<feature type="transmembrane region" description="Helical" evidence="6">
    <location>
        <begin position="445"/>
        <end position="466"/>
    </location>
</feature>
<evidence type="ECO:0000256" key="1">
    <source>
        <dbReference type="ARBA" id="ARBA00004651"/>
    </source>
</evidence>
<feature type="transmembrane region" description="Helical" evidence="6">
    <location>
        <begin position="201"/>
        <end position="223"/>
    </location>
</feature>
<keyword evidence="8" id="KW-1185">Reference proteome</keyword>
<dbReference type="InterPro" id="IPR018385">
    <property type="entry name" value="C4_dicarb_anaerob_car-like"/>
</dbReference>
<evidence type="ECO:0000256" key="3">
    <source>
        <dbReference type="ARBA" id="ARBA00022692"/>
    </source>
</evidence>
<evidence type="ECO:0000313" key="7">
    <source>
        <dbReference type="EMBL" id="MBS4191894.1"/>
    </source>
</evidence>
<reference evidence="7 8" key="1">
    <citation type="submission" date="2021-05" db="EMBL/GenBank/DDBJ databases">
        <title>Novel Bacillus species.</title>
        <authorList>
            <person name="Liu G."/>
        </authorList>
    </citation>
    <scope>NUCLEOTIDE SEQUENCE [LARGE SCALE GENOMIC DNA]</scope>
    <source>
        <strain evidence="7 8">FJAT-49705</strain>
    </source>
</reference>
<protein>
    <submittedName>
        <fullName evidence="7">YfcC family protein</fullName>
    </submittedName>
</protein>
<feature type="transmembrane region" description="Helical" evidence="6">
    <location>
        <begin position="124"/>
        <end position="143"/>
    </location>
</feature>
<keyword evidence="3 6" id="KW-0812">Transmembrane</keyword>
<keyword evidence="4 6" id="KW-1133">Transmembrane helix</keyword>
<feature type="transmembrane region" description="Helical" evidence="6">
    <location>
        <begin position="288"/>
        <end position="306"/>
    </location>
</feature>